<name>A0A5D3DXG1_CUCMM</name>
<dbReference type="InterPro" id="IPR051863">
    <property type="entry name" value="HIPP"/>
</dbReference>
<dbReference type="PANTHER" id="PTHR45811">
    <property type="entry name" value="COPPER TRANSPORT PROTEIN FAMILY-RELATED"/>
    <property type="match status" value="1"/>
</dbReference>
<dbReference type="Proteomes" id="UP000321947">
    <property type="component" value="Unassembled WGS sequence"/>
</dbReference>
<evidence type="ECO:0000313" key="4">
    <source>
        <dbReference type="Proteomes" id="UP000321947"/>
    </source>
</evidence>
<comment type="caution">
    <text evidence="3">The sequence shown here is derived from an EMBL/GenBank/DDBJ whole genome shotgun (WGS) entry which is preliminary data.</text>
</comment>
<gene>
    <name evidence="3" type="ORF">E5676_scaffold258G00260</name>
</gene>
<dbReference type="PANTHER" id="PTHR45811:SF50">
    <property type="entry name" value="HEAVY METAL-ASSOCIATED ISOPRENYLATED PLANT PROTEIN 12-RELATED"/>
    <property type="match status" value="1"/>
</dbReference>
<accession>A0A5D3DXG1</accession>
<evidence type="ECO:0000313" key="3">
    <source>
        <dbReference type="EMBL" id="TYK28214.1"/>
    </source>
</evidence>
<feature type="transmembrane region" description="Helical" evidence="2">
    <location>
        <begin position="98"/>
        <end position="116"/>
    </location>
</feature>
<keyword evidence="2" id="KW-0812">Transmembrane</keyword>
<proteinExistence type="predicted"/>
<organism evidence="3 4">
    <name type="scientific">Cucumis melo var. makuwa</name>
    <name type="common">Oriental melon</name>
    <dbReference type="NCBI Taxonomy" id="1194695"/>
    <lineage>
        <taxon>Eukaryota</taxon>
        <taxon>Viridiplantae</taxon>
        <taxon>Streptophyta</taxon>
        <taxon>Embryophyta</taxon>
        <taxon>Tracheophyta</taxon>
        <taxon>Spermatophyta</taxon>
        <taxon>Magnoliopsida</taxon>
        <taxon>eudicotyledons</taxon>
        <taxon>Gunneridae</taxon>
        <taxon>Pentapetalae</taxon>
        <taxon>rosids</taxon>
        <taxon>fabids</taxon>
        <taxon>Cucurbitales</taxon>
        <taxon>Cucurbitaceae</taxon>
        <taxon>Benincaseae</taxon>
        <taxon>Cucumis</taxon>
    </lineage>
</organism>
<sequence>MKEKKLTVIGDVDPVDIVEKVQKHWPNVDIISVSPMKEEKKAPPPETKPKEKSENFKDVVRYLFKEIDFRIENCGLQSSALLLIISVMTIPATINNKGVDVVVLVAIVILVGLFSLQRYGADRVGWFFALVVLL</sequence>
<evidence type="ECO:0000256" key="1">
    <source>
        <dbReference type="ARBA" id="ARBA00022723"/>
    </source>
</evidence>
<keyword evidence="1" id="KW-0479">Metal-binding</keyword>
<dbReference type="GO" id="GO:0046872">
    <property type="term" value="F:metal ion binding"/>
    <property type="evidence" value="ECO:0007669"/>
    <property type="project" value="UniProtKB-KW"/>
</dbReference>
<reference evidence="3 4" key="1">
    <citation type="submission" date="2019-08" db="EMBL/GenBank/DDBJ databases">
        <title>Draft genome sequences of two oriental melons (Cucumis melo L. var makuwa).</title>
        <authorList>
            <person name="Kwon S.-Y."/>
        </authorList>
    </citation>
    <scope>NUCLEOTIDE SEQUENCE [LARGE SCALE GENOMIC DNA]</scope>
    <source>
        <strain evidence="4">cv. Chang Bougi</strain>
        <tissue evidence="3">Leaf</tissue>
    </source>
</reference>
<evidence type="ECO:0000256" key="2">
    <source>
        <dbReference type="SAM" id="Phobius"/>
    </source>
</evidence>
<keyword evidence="2" id="KW-1133">Transmembrane helix</keyword>
<protein>
    <submittedName>
        <fullName evidence="3">Heavy metal-associated isoprenylated plant protein 3-like</fullName>
    </submittedName>
</protein>
<dbReference type="Gene3D" id="3.30.70.100">
    <property type="match status" value="1"/>
</dbReference>
<keyword evidence="2" id="KW-0472">Membrane</keyword>
<dbReference type="AlphaFoldDB" id="A0A5D3DXG1"/>
<dbReference type="EMBL" id="SSTD01002257">
    <property type="protein sequence ID" value="TYK28214.1"/>
    <property type="molecule type" value="Genomic_DNA"/>
</dbReference>